<feature type="region of interest" description="Disordered" evidence="1">
    <location>
        <begin position="398"/>
        <end position="516"/>
    </location>
</feature>
<feature type="domain" description="ZW10 C-terminal helical" evidence="2">
    <location>
        <begin position="673"/>
        <end position="826"/>
    </location>
</feature>
<dbReference type="AlphaFoldDB" id="A0A8H7ACW3"/>
<dbReference type="EMBL" id="JAACFV010000207">
    <property type="protein sequence ID" value="KAF7502940.1"/>
    <property type="molecule type" value="Genomic_DNA"/>
</dbReference>
<dbReference type="GO" id="GO:0006888">
    <property type="term" value="P:endoplasmic reticulum to Golgi vesicle-mediated transport"/>
    <property type="evidence" value="ECO:0007669"/>
    <property type="project" value="TreeGrafter"/>
</dbReference>
<dbReference type="OrthoDB" id="534815at2759"/>
<evidence type="ECO:0000256" key="1">
    <source>
        <dbReference type="SAM" id="MobiDB-lite"/>
    </source>
</evidence>
<evidence type="ECO:0000313" key="3">
    <source>
        <dbReference type="EMBL" id="KAF7502940.1"/>
    </source>
</evidence>
<feature type="compositionally biased region" description="Acidic residues" evidence="1">
    <location>
        <begin position="449"/>
        <end position="466"/>
    </location>
</feature>
<protein>
    <recommendedName>
        <fullName evidence="2">ZW10 C-terminal helical domain-containing protein</fullName>
    </recommendedName>
</protein>
<evidence type="ECO:0000259" key="2">
    <source>
        <dbReference type="Pfam" id="PF22766"/>
    </source>
</evidence>
<reference evidence="3" key="1">
    <citation type="submission" date="2020-02" db="EMBL/GenBank/DDBJ databases">
        <authorList>
            <person name="Palmer J.M."/>
        </authorList>
    </citation>
    <scope>NUCLEOTIDE SEQUENCE</scope>
    <source>
        <strain evidence="3">EPUS1.4</strain>
        <tissue evidence="3">Thallus</tissue>
    </source>
</reference>
<dbReference type="PANTHER" id="PTHR12205:SF0">
    <property type="entry name" value="CENTROMERE_KINETOCHORE PROTEIN ZW10 HOMOLOG"/>
    <property type="match status" value="1"/>
</dbReference>
<dbReference type="PANTHER" id="PTHR12205">
    <property type="entry name" value="CENTROMERE/KINETOCHORE PROTEIN ZW10"/>
    <property type="match status" value="1"/>
</dbReference>
<feature type="compositionally biased region" description="Basic and acidic residues" evidence="1">
    <location>
        <begin position="401"/>
        <end position="410"/>
    </location>
</feature>
<evidence type="ECO:0000313" key="4">
    <source>
        <dbReference type="Proteomes" id="UP000606974"/>
    </source>
</evidence>
<dbReference type="Pfam" id="PF22766">
    <property type="entry name" value="ZW10_C2"/>
    <property type="match status" value="1"/>
</dbReference>
<dbReference type="GO" id="GO:0007094">
    <property type="term" value="P:mitotic spindle assembly checkpoint signaling"/>
    <property type="evidence" value="ECO:0007669"/>
    <property type="project" value="TreeGrafter"/>
</dbReference>
<name>A0A8H7ACW3_9EURO</name>
<dbReference type="Proteomes" id="UP000606974">
    <property type="component" value="Unassembled WGS sequence"/>
</dbReference>
<feature type="compositionally biased region" description="Low complexity" evidence="1">
    <location>
        <begin position="439"/>
        <end position="448"/>
    </location>
</feature>
<organism evidence="3 4">
    <name type="scientific">Endocarpon pusillum</name>
    <dbReference type="NCBI Taxonomy" id="364733"/>
    <lineage>
        <taxon>Eukaryota</taxon>
        <taxon>Fungi</taxon>
        <taxon>Dikarya</taxon>
        <taxon>Ascomycota</taxon>
        <taxon>Pezizomycotina</taxon>
        <taxon>Eurotiomycetes</taxon>
        <taxon>Chaetothyriomycetidae</taxon>
        <taxon>Verrucariales</taxon>
        <taxon>Verrucariaceae</taxon>
        <taxon>Endocarpon</taxon>
    </lineage>
</organism>
<proteinExistence type="predicted"/>
<dbReference type="Gene3D" id="1.10.357.150">
    <property type="match status" value="1"/>
</dbReference>
<gene>
    <name evidence="3" type="ORF">GJ744_004786</name>
</gene>
<keyword evidence="4" id="KW-1185">Reference proteome</keyword>
<feature type="compositionally biased region" description="Acidic residues" evidence="1">
    <location>
        <begin position="480"/>
        <end position="495"/>
    </location>
</feature>
<comment type="caution">
    <text evidence="3">The sequence shown here is derived from an EMBL/GenBank/DDBJ whole genome shotgun (WGS) entry which is preliminary data.</text>
</comment>
<dbReference type="InterPro" id="IPR055148">
    <property type="entry name" value="ZW10_C_2"/>
</dbReference>
<sequence length="831" mass="92796">MTVSDAAISDGLLISTRDGTYPESEEVLTTDLSASSLRSSLRLISEAKQQIETDIRGLSQNSSSDVDEWIAQASHLQEDIQHSKIIAREIVKEYEEGQNLSAKIQDAKAKVELLQKEISFNQAVTSSLEGIWSLDRDLNKAESILTSGRSIELVVGIEQLSFRNERLADSNAKEINGSRVLRLREAVVESLTAAASSMVELQKADGQLHLRVDHGTQESLGVTLDYLLEALEQLDSVDDLLRNLSRAFHRRIFQPVLSPATGFNTCFIGEESHALTLSLTEKKKNAQSVLACLSCVLVFLDAHLPKRLNSALGKLLSKDLVGTLIRDWLTPSVPLDLADLLKSHSIQTTVADLANQILSYHWPGHSELVGWLEGLPHIWLEKRRNSALDAVRRTLKARRGPNKEVRRTERQNVSTQDEAFAQNGFRDDNANLIEQHPETTTTTSTNPTDMEEEDLSGWDFDEDGENNDGAVPSPTKSNGDIEDASDAWEWDEDNAEETRRDHSSSGLQGANLVHKRAPAEHREVTLTETYTITDIPDHLLDFVSSEVRDAEQMKTPEYAAFERISASTCLRSLPTLILAMFRATAPAHYSTIPSGNMHLYNDCVYLVEKLRDFAKSMSSTQLSVDCDVLEKFAKSAYAREMDLQRTVLSDILDGAQGFVNCTRFPYSAECETAVNSAIDRLRAVHRDWSSILSRSALLQSIGSLLSSIIEKIIRDVEDMEDISEVESQRLTAFCSQISALENLFISEQAAQDERADTEPVPLTAVYVSNWLRFQYLANILESSLVDIKYLWTEGELSLEFTADELIELIEALFAESSHRRNAIAEIRRSRP</sequence>
<dbReference type="InterPro" id="IPR046362">
    <property type="entry name" value="Zw10/DSL1_C_sf"/>
</dbReference>
<dbReference type="GO" id="GO:1990423">
    <property type="term" value="C:RZZ complex"/>
    <property type="evidence" value="ECO:0007669"/>
    <property type="project" value="TreeGrafter"/>
</dbReference>
<dbReference type="GO" id="GO:0005737">
    <property type="term" value="C:cytoplasm"/>
    <property type="evidence" value="ECO:0007669"/>
    <property type="project" value="GOC"/>
</dbReference>
<accession>A0A8H7ACW3</accession>